<evidence type="ECO:0000256" key="1">
    <source>
        <dbReference type="SAM" id="SignalP"/>
    </source>
</evidence>
<organism evidence="3 4">
    <name type="scientific">Ruminococcoides intestinihominis</name>
    <dbReference type="NCBI Taxonomy" id="3133161"/>
    <lineage>
        <taxon>Bacteria</taxon>
        <taxon>Bacillati</taxon>
        <taxon>Bacillota</taxon>
        <taxon>Clostridia</taxon>
        <taxon>Eubacteriales</taxon>
        <taxon>Oscillospiraceae</taxon>
        <taxon>Ruminococcoides</taxon>
    </lineage>
</organism>
<feature type="chain" id="PRO_5046160631" evidence="1">
    <location>
        <begin position="26"/>
        <end position="424"/>
    </location>
</feature>
<dbReference type="EMBL" id="JBBMFI010000011">
    <property type="protein sequence ID" value="MEQ2565438.1"/>
    <property type="molecule type" value="Genomic_DNA"/>
</dbReference>
<evidence type="ECO:0000313" key="3">
    <source>
        <dbReference type="EMBL" id="MEQ2565438.1"/>
    </source>
</evidence>
<evidence type="ECO:0000259" key="2">
    <source>
        <dbReference type="Pfam" id="PF12671"/>
    </source>
</evidence>
<keyword evidence="4" id="KW-1185">Reference proteome</keyword>
<sequence>MTKFTKTVSCIMMASLILFIVFANAFTSNATITLTENQVKAPIEKYIAESLKKYDTRTKSTISFNNIVDNNSSFYQYAKQLTTLTNNRYKSFQSLKLDKVNYYIEYTSFKKCKNSYNIEANVYEEKKYSDSNIPGYVCTKHKFTLKSLKNKAIIVNDVTNSVEEQYLQHNSKSDKMVVSKAISTDNINIQNELKRSKALSFNNKSNNHNLIIKKVNKSNFGLLSKESSNYSNNNYTTTESTNTTFKKGKYHKYNFNFNKMYQYAEKYNASSPKKKANRNTNYANFDNMGGDCTNYVSQILRAGGAPLDTTGNYQWYYHKVTDRSPSWTGVNQLYNYLIHNDYVGPQGSIIKYDQPYVASKGDIIQVKFNGKKTFTHSLWITRHQTGTTSCTRIACHSNDRWEDKLDSIPGSKRWIKLKGYGKIS</sequence>
<protein>
    <submittedName>
        <fullName evidence="3">Amidase domain-containing protein</fullName>
    </submittedName>
</protein>
<dbReference type="Pfam" id="PF12671">
    <property type="entry name" value="Amidase_6"/>
    <property type="match status" value="1"/>
</dbReference>
<comment type="caution">
    <text evidence="3">The sequence shown here is derived from an EMBL/GenBank/DDBJ whole genome shotgun (WGS) entry which is preliminary data.</text>
</comment>
<name>A0ABV1HV38_9FIRM</name>
<keyword evidence="1" id="KW-0732">Signal</keyword>
<dbReference type="PANTHER" id="PTHR40032">
    <property type="entry name" value="EXPORTED PROTEIN-RELATED"/>
    <property type="match status" value="1"/>
</dbReference>
<evidence type="ECO:0000313" key="4">
    <source>
        <dbReference type="Proteomes" id="UP001478133"/>
    </source>
</evidence>
<dbReference type="RefSeq" id="WP_367286405.1">
    <property type="nucleotide sequence ID" value="NZ_JBBMEY010000013.1"/>
</dbReference>
<feature type="domain" description="Putative amidase" evidence="2">
    <location>
        <begin position="256"/>
        <end position="412"/>
    </location>
</feature>
<accession>A0ABV1HV38</accession>
<gene>
    <name evidence="3" type="ORF">ABFO16_04215</name>
</gene>
<dbReference type="Proteomes" id="UP001478133">
    <property type="component" value="Unassembled WGS sequence"/>
</dbReference>
<dbReference type="InterPro" id="IPR024301">
    <property type="entry name" value="Amidase_6"/>
</dbReference>
<reference evidence="3 4" key="1">
    <citation type="submission" date="2024-03" db="EMBL/GenBank/DDBJ databases">
        <title>Human intestinal bacterial collection.</title>
        <authorList>
            <person name="Pauvert C."/>
            <person name="Hitch T.C.A."/>
            <person name="Clavel T."/>
        </authorList>
    </citation>
    <scope>NUCLEOTIDE SEQUENCE [LARGE SCALE GENOMIC DNA]</scope>
    <source>
        <strain evidence="3 4">CLA-AP-H18</strain>
    </source>
</reference>
<proteinExistence type="predicted"/>
<feature type="signal peptide" evidence="1">
    <location>
        <begin position="1"/>
        <end position="25"/>
    </location>
</feature>
<dbReference type="PANTHER" id="PTHR40032:SF1">
    <property type="entry name" value="EXPORTED PROTEIN"/>
    <property type="match status" value="1"/>
</dbReference>